<dbReference type="EMBL" id="CASHTH010001049">
    <property type="protein sequence ID" value="CAI8010631.1"/>
    <property type="molecule type" value="Genomic_DNA"/>
</dbReference>
<dbReference type="Proteomes" id="UP001174909">
    <property type="component" value="Unassembled WGS sequence"/>
</dbReference>
<reference evidence="3" key="1">
    <citation type="submission" date="2023-03" db="EMBL/GenBank/DDBJ databases">
        <authorList>
            <person name="Steffen K."/>
            <person name="Cardenas P."/>
        </authorList>
    </citation>
    <scope>NUCLEOTIDE SEQUENCE</scope>
</reference>
<keyword evidence="2" id="KW-1133">Transmembrane helix</keyword>
<evidence type="ECO:0000256" key="2">
    <source>
        <dbReference type="SAM" id="Phobius"/>
    </source>
</evidence>
<feature type="transmembrane region" description="Helical" evidence="2">
    <location>
        <begin position="193"/>
        <end position="218"/>
    </location>
</feature>
<keyword evidence="2" id="KW-0812">Transmembrane</keyword>
<gene>
    <name evidence="3" type="ORF">GBAR_LOCUS6977</name>
</gene>
<keyword evidence="4" id="KW-1185">Reference proteome</keyword>
<feature type="transmembrane region" description="Helical" evidence="2">
    <location>
        <begin position="65"/>
        <end position="87"/>
    </location>
</feature>
<feature type="transmembrane region" description="Helical" evidence="2">
    <location>
        <begin position="133"/>
        <end position="151"/>
    </location>
</feature>
<feature type="non-terminal residue" evidence="3">
    <location>
        <position position="1"/>
    </location>
</feature>
<evidence type="ECO:0000256" key="1">
    <source>
        <dbReference type="SAM" id="MobiDB-lite"/>
    </source>
</evidence>
<protein>
    <submittedName>
        <fullName evidence="3">Uncharacterized protein</fullName>
    </submittedName>
</protein>
<comment type="caution">
    <text evidence="3">The sequence shown here is derived from an EMBL/GenBank/DDBJ whole genome shotgun (WGS) entry which is preliminary data.</text>
</comment>
<feature type="compositionally biased region" description="Low complexity" evidence="1">
    <location>
        <begin position="262"/>
        <end position="296"/>
    </location>
</feature>
<proteinExistence type="predicted"/>
<keyword evidence="2" id="KW-0472">Membrane</keyword>
<dbReference type="AlphaFoldDB" id="A0AA35WB14"/>
<feature type="transmembrane region" description="Helical" evidence="2">
    <location>
        <begin position="158"/>
        <end position="181"/>
    </location>
</feature>
<accession>A0AA35WB14</accession>
<feature type="transmembrane region" description="Helical" evidence="2">
    <location>
        <begin position="12"/>
        <end position="31"/>
    </location>
</feature>
<organism evidence="3 4">
    <name type="scientific">Geodia barretti</name>
    <name type="common">Barrett's horny sponge</name>
    <dbReference type="NCBI Taxonomy" id="519541"/>
    <lineage>
        <taxon>Eukaryota</taxon>
        <taxon>Metazoa</taxon>
        <taxon>Porifera</taxon>
        <taxon>Demospongiae</taxon>
        <taxon>Heteroscleromorpha</taxon>
        <taxon>Tetractinellida</taxon>
        <taxon>Astrophorina</taxon>
        <taxon>Geodiidae</taxon>
        <taxon>Geodia</taxon>
    </lineage>
</organism>
<name>A0AA35WB14_GEOBA</name>
<evidence type="ECO:0000313" key="3">
    <source>
        <dbReference type="EMBL" id="CAI8010631.1"/>
    </source>
</evidence>
<sequence length="302" mass="34823">RTWDIRTSLVDAFAAFILLSYVKIIRVSLLLSTHNTVHDMNGKVLRSVLHYDPIIIYASPVHMPFLILGILLLLTFGLFFPLLLLFYQFRLFQKCLHMLKLNRNGLRIFMDAFQGCYKDVFGTFNIFWNNKELYITLQSLMILFALVTAVLRPYKKDLYNFMDTFFFCALGIAFGLHVYVFDTVETDFHVSNSAVYAAYVLELIPFVYVMCYMGVWVGKRIVNHKRCRYGALYAPIDNSISWRFNDTEEFTSLVPDAQTHNTSPTETTLSLTSTLQSRSGRQRRSTVSTSLVDTSSYGSIED</sequence>
<feature type="region of interest" description="Disordered" evidence="1">
    <location>
        <begin position="256"/>
        <end position="302"/>
    </location>
</feature>
<evidence type="ECO:0000313" key="4">
    <source>
        <dbReference type="Proteomes" id="UP001174909"/>
    </source>
</evidence>